<proteinExistence type="predicted"/>
<dbReference type="AlphaFoldDB" id="A0ABD0JEU4"/>
<evidence type="ECO:0000313" key="3">
    <source>
        <dbReference type="EMBL" id="KAK7473361.1"/>
    </source>
</evidence>
<gene>
    <name evidence="3" type="ORF">BaRGS_00035409</name>
</gene>
<dbReference type="InterPro" id="IPR036388">
    <property type="entry name" value="WH-like_DNA-bd_sf"/>
</dbReference>
<dbReference type="SUPFAM" id="SSF46689">
    <property type="entry name" value="Homeodomain-like"/>
    <property type="match status" value="1"/>
</dbReference>
<evidence type="ECO:0000313" key="4">
    <source>
        <dbReference type="Proteomes" id="UP001519460"/>
    </source>
</evidence>
<dbReference type="InterPro" id="IPR007889">
    <property type="entry name" value="HTH_Psq"/>
</dbReference>
<name>A0ABD0JEU4_9CAEN</name>
<reference evidence="3 4" key="1">
    <citation type="journal article" date="2023" name="Sci. Data">
        <title>Genome assembly of the Korean intertidal mud-creeper Batillaria attramentaria.</title>
        <authorList>
            <person name="Patra A.K."/>
            <person name="Ho P.T."/>
            <person name="Jun S."/>
            <person name="Lee S.J."/>
            <person name="Kim Y."/>
            <person name="Won Y.J."/>
        </authorList>
    </citation>
    <scope>NUCLEOTIDE SEQUENCE [LARGE SCALE GENOMIC DNA]</scope>
    <source>
        <strain evidence="3">Wonlab-2016</strain>
    </source>
</reference>
<dbReference type="Gene3D" id="1.10.10.10">
    <property type="entry name" value="Winged helix-like DNA-binding domain superfamily/Winged helix DNA-binding domain"/>
    <property type="match status" value="1"/>
</dbReference>
<evidence type="ECO:0000259" key="2">
    <source>
        <dbReference type="Pfam" id="PF05225"/>
    </source>
</evidence>
<feature type="region of interest" description="Disordered" evidence="1">
    <location>
        <begin position="75"/>
        <end position="96"/>
    </location>
</feature>
<sequence>MLPHFSACLCVPDTFLEMRGLLDEGCLVDTRNALNRYPQLNEAVNRVLQGETAASVSVRYGVPRTTLRRHVRRAAEMQQEGNSRAADSDFLRGYFD</sequence>
<comment type="caution">
    <text evidence="3">The sequence shown here is derived from an EMBL/GenBank/DDBJ whole genome shotgun (WGS) entry which is preliminary data.</text>
</comment>
<dbReference type="Pfam" id="PF05225">
    <property type="entry name" value="HTH_psq"/>
    <property type="match status" value="1"/>
</dbReference>
<dbReference type="InterPro" id="IPR009057">
    <property type="entry name" value="Homeodomain-like_sf"/>
</dbReference>
<dbReference type="Proteomes" id="UP001519460">
    <property type="component" value="Unassembled WGS sequence"/>
</dbReference>
<organism evidence="3 4">
    <name type="scientific">Batillaria attramentaria</name>
    <dbReference type="NCBI Taxonomy" id="370345"/>
    <lineage>
        <taxon>Eukaryota</taxon>
        <taxon>Metazoa</taxon>
        <taxon>Spiralia</taxon>
        <taxon>Lophotrochozoa</taxon>
        <taxon>Mollusca</taxon>
        <taxon>Gastropoda</taxon>
        <taxon>Caenogastropoda</taxon>
        <taxon>Sorbeoconcha</taxon>
        <taxon>Cerithioidea</taxon>
        <taxon>Batillariidae</taxon>
        <taxon>Batillaria</taxon>
    </lineage>
</organism>
<accession>A0ABD0JEU4</accession>
<protein>
    <recommendedName>
        <fullName evidence="2">HTH psq-type domain-containing protein</fullName>
    </recommendedName>
</protein>
<keyword evidence="4" id="KW-1185">Reference proteome</keyword>
<dbReference type="EMBL" id="JACVVK020000473">
    <property type="protein sequence ID" value="KAK7473361.1"/>
    <property type="molecule type" value="Genomic_DNA"/>
</dbReference>
<evidence type="ECO:0000256" key="1">
    <source>
        <dbReference type="SAM" id="MobiDB-lite"/>
    </source>
</evidence>
<feature type="compositionally biased region" description="Basic and acidic residues" evidence="1">
    <location>
        <begin position="86"/>
        <end position="96"/>
    </location>
</feature>
<feature type="domain" description="HTH psq-type" evidence="2">
    <location>
        <begin position="39"/>
        <end position="76"/>
    </location>
</feature>